<organism evidence="2">
    <name type="scientific">Pseudictyota dubia</name>
    <dbReference type="NCBI Taxonomy" id="2749911"/>
    <lineage>
        <taxon>Eukaryota</taxon>
        <taxon>Sar</taxon>
        <taxon>Stramenopiles</taxon>
        <taxon>Ochrophyta</taxon>
        <taxon>Bacillariophyta</taxon>
        <taxon>Mediophyceae</taxon>
        <taxon>Biddulphiophycidae</taxon>
        <taxon>Eupodiscales</taxon>
        <taxon>Odontellaceae</taxon>
        <taxon>Pseudictyota</taxon>
    </lineage>
</organism>
<feature type="compositionally biased region" description="Low complexity" evidence="1">
    <location>
        <begin position="572"/>
        <end position="581"/>
    </location>
</feature>
<accession>A0A7R9ZDW3</accession>
<dbReference type="InterPro" id="IPR036770">
    <property type="entry name" value="Ankyrin_rpt-contain_sf"/>
</dbReference>
<feature type="region of interest" description="Disordered" evidence="1">
    <location>
        <begin position="180"/>
        <end position="245"/>
    </location>
</feature>
<dbReference type="EMBL" id="HBED01036843">
    <property type="protein sequence ID" value="CAD8320125.1"/>
    <property type="molecule type" value="Transcribed_RNA"/>
</dbReference>
<feature type="compositionally biased region" description="Low complexity" evidence="1">
    <location>
        <begin position="77"/>
        <end position="94"/>
    </location>
</feature>
<feature type="compositionally biased region" description="Pro residues" evidence="1">
    <location>
        <begin position="64"/>
        <end position="76"/>
    </location>
</feature>
<evidence type="ECO:0000256" key="1">
    <source>
        <dbReference type="SAM" id="MobiDB-lite"/>
    </source>
</evidence>
<feature type="region of interest" description="Disordered" evidence="1">
    <location>
        <begin position="1"/>
        <end position="28"/>
    </location>
</feature>
<feature type="compositionally biased region" description="Low complexity" evidence="1">
    <location>
        <begin position="607"/>
        <end position="620"/>
    </location>
</feature>
<protein>
    <submittedName>
        <fullName evidence="2">Uncharacterized protein</fullName>
    </submittedName>
</protein>
<feature type="region of interest" description="Disordered" evidence="1">
    <location>
        <begin position="338"/>
        <end position="363"/>
    </location>
</feature>
<feature type="region of interest" description="Disordered" evidence="1">
    <location>
        <begin position="606"/>
        <end position="647"/>
    </location>
</feature>
<feature type="compositionally biased region" description="Basic residues" evidence="1">
    <location>
        <begin position="633"/>
        <end position="647"/>
    </location>
</feature>
<reference evidence="2" key="1">
    <citation type="submission" date="2021-01" db="EMBL/GenBank/DDBJ databases">
        <authorList>
            <person name="Corre E."/>
            <person name="Pelletier E."/>
            <person name="Niang G."/>
            <person name="Scheremetjew M."/>
            <person name="Finn R."/>
            <person name="Kale V."/>
            <person name="Holt S."/>
            <person name="Cochrane G."/>
            <person name="Meng A."/>
            <person name="Brown T."/>
            <person name="Cohen L."/>
        </authorList>
    </citation>
    <scope>NUCLEOTIDE SEQUENCE</scope>
    <source>
        <strain evidence="2">CCMP147</strain>
    </source>
</reference>
<feature type="region of interest" description="Disordered" evidence="1">
    <location>
        <begin position="558"/>
        <end position="581"/>
    </location>
</feature>
<feature type="compositionally biased region" description="Low complexity" evidence="1">
    <location>
        <begin position="344"/>
        <end position="363"/>
    </location>
</feature>
<dbReference type="SUPFAM" id="SSF48403">
    <property type="entry name" value="Ankyrin repeat"/>
    <property type="match status" value="1"/>
</dbReference>
<dbReference type="Gene3D" id="1.25.40.20">
    <property type="entry name" value="Ankyrin repeat-containing domain"/>
    <property type="match status" value="1"/>
</dbReference>
<sequence>MCSSRALAMSSTSSSSARSSAVQGGQPTPEVLLCELRQRLEHLRGVKRQQQAVVEHAKKISPQRCPPLPSSSPPSRSPSSPSSSSSTSKHPSSTSAAVVLEAALSDDPTLNSAAAVLLRAMEETKTCTASFTNAVVESDDNRRRAAEKQKIEAEAAERAAAEFARAAADVSAVFFATCDEEEKEDDGDRDGSSSSHSPTTAASKSRAAAALLNPRLSSSAVPSSPSKALTKTPQAPPADIVVPGGGPGRMGMTARLMRFPPRVVASRLPDRLPAASACATAMHSASAHHAGSNSVGNTCATIGRNGVVFPHVPPRDRLTAILESRGYATTPTPSLDYFFGGPNSSAARSKQQSQSQPSPSPLRLASYGTAVLRSVHTSDVPALRSLLDSGLSPNPCNAFHDDILHIVSKNGDYGLFEALRDAGASYHVSDSLGRTPLHHCCWSNDEAVRRHRQGWLRQVKQQQRQCEQHRQEQLLPQLDARGSLHIAHEMLRRDPALLLLADHRGQTPLDFVPSERWAEWNDFLDSNADWLWPPKDHRREQHEEEDEEAARRVAAMLPRDPPGALSPEEATRAAAGKTTRAAAPRIPEARAMGGAVVVHHKRKFEETATSSTAAAAAYRNGNGGGGADGERRAKSKSKRRTVAGRCA</sequence>
<feature type="compositionally biased region" description="Low complexity" evidence="1">
    <location>
        <begin position="217"/>
        <end position="226"/>
    </location>
</feature>
<gene>
    <name evidence="2" type="ORF">TDUB1175_LOCUS18541</name>
</gene>
<feature type="compositionally biased region" description="Low complexity" evidence="1">
    <location>
        <begin position="1"/>
        <end position="21"/>
    </location>
</feature>
<name>A0A7R9ZDW3_9STRA</name>
<feature type="region of interest" description="Disordered" evidence="1">
    <location>
        <begin position="51"/>
        <end position="94"/>
    </location>
</feature>
<feature type="compositionally biased region" description="Low complexity" evidence="1">
    <location>
        <begin position="192"/>
        <end position="210"/>
    </location>
</feature>
<evidence type="ECO:0000313" key="2">
    <source>
        <dbReference type="EMBL" id="CAD8320125.1"/>
    </source>
</evidence>
<dbReference type="AlphaFoldDB" id="A0A7R9ZDW3"/>
<proteinExistence type="predicted"/>